<reference evidence="5 6" key="1">
    <citation type="submission" date="2019-04" db="EMBL/GenBank/DDBJ databases">
        <title>Cohnella sp. nov. isolated from preserved vegetables.</title>
        <authorList>
            <person name="Lin S.-Y."/>
            <person name="Hung M.-H."/>
            <person name="Young C.-C."/>
        </authorList>
    </citation>
    <scope>NUCLEOTIDE SEQUENCE [LARGE SCALE GENOMIC DNA]</scope>
    <source>
        <strain evidence="5 6">CC-MHH1044</strain>
    </source>
</reference>
<dbReference type="InterPro" id="IPR036291">
    <property type="entry name" value="NAD(P)-bd_dom_sf"/>
</dbReference>
<evidence type="ECO:0000259" key="4">
    <source>
        <dbReference type="SMART" id="SM00829"/>
    </source>
</evidence>
<dbReference type="PANTHER" id="PTHR43401">
    <property type="entry name" value="L-THREONINE 3-DEHYDROGENASE"/>
    <property type="match status" value="1"/>
</dbReference>
<evidence type="ECO:0000256" key="3">
    <source>
        <dbReference type="ARBA" id="ARBA00023002"/>
    </source>
</evidence>
<organism evidence="5 6">
    <name type="scientific">Cohnella fermenti</name>
    <dbReference type="NCBI Taxonomy" id="2565925"/>
    <lineage>
        <taxon>Bacteria</taxon>
        <taxon>Bacillati</taxon>
        <taxon>Bacillota</taxon>
        <taxon>Bacilli</taxon>
        <taxon>Bacillales</taxon>
        <taxon>Paenibacillaceae</taxon>
        <taxon>Cohnella</taxon>
    </lineage>
</organism>
<protein>
    <recommendedName>
        <fullName evidence="4">Enoyl reductase (ER) domain-containing protein</fullName>
    </recommendedName>
</protein>
<dbReference type="SUPFAM" id="SSF51735">
    <property type="entry name" value="NAD(P)-binding Rossmann-fold domains"/>
    <property type="match status" value="1"/>
</dbReference>
<dbReference type="InterPro" id="IPR050129">
    <property type="entry name" value="Zn_alcohol_dh"/>
</dbReference>
<dbReference type="EMBL" id="SSOB01000014">
    <property type="protein sequence ID" value="THF79112.1"/>
    <property type="molecule type" value="Genomic_DNA"/>
</dbReference>
<keyword evidence="2" id="KW-0862">Zinc</keyword>
<evidence type="ECO:0000256" key="1">
    <source>
        <dbReference type="ARBA" id="ARBA00022723"/>
    </source>
</evidence>
<dbReference type="SUPFAM" id="SSF50129">
    <property type="entry name" value="GroES-like"/>
    <property type="match status" value="1"/>
</dbReference>
<accession>A0A4S4BVG6</accession>
<dbReference type="Proteomes" id="UP000310636">
    <property type="component" value="Unassembled WGS sequence"/>
</dbReference>
<sequence length="343" mass="37105">MRAAVMEKWGAILIRDVPIPVPKDDEVLIKVKYTGICGTDLHIYEGHHPTAKAPLIPGHEFVGTIERINTRRHTELREGDRVVVEPLLSCGECEACREGNPHVCRRLGLLGIHANGGFAEYVTASLDKAIRVDDSLPDTIAALAEPFAVGYHVNRRAGVERGDRVLVIGGGPIGLIAGLVARERGASMVAFSEINPARIAQAQSFGFAQTINPAAEDAAARTDELTGGEGFDIVIEVSGSQAGLLFATQACRIRGKIVFVGFPGAVPQVNVLQGIFKELVFIGSRVYTFDDFRQTVELLGRMAADTKLSVDRLITDICDVEELEASIHAMKEGRTNGKILIRF</sequence>
<dbReference type="RefSeq" id="WP_136370218.1">
    <property type="nucleotide sequence ID" value="NZ_SSOB01000014.1"/>
</dbReference>
<name>A0A4S4BVG6_9BACL</name>
<proteinExistence type="predicted"/>
<evidence type="ECO:0000313" key="6">
    <source>
        <dbReference type="Proteomes" id="UP000310636"/>
    </source>
</evidence>
<dbReference type="InterPro" id="IPR013154">
    <property type="entry name" value="ADH-like_N"/>
</dbReference>
<dbReference type="AlphaFoldDB" id="A0A4S4BVG6"/>
<dbReference type="InterPro" id="IPR011032">
    <property type="entry name" value="GroES-like_sf"/>
</dbReference>
<dbReference type="OrthoDB" id="9777057at2"/>
<comment type="caution">
    <text evidence="5">The sequence shown here is derived from an EMBL/GenBank/DDBJ whole genome shotgun (WGS) entry which is preliminary data.</text>
</comment>
<dbReference type="Pfam" id="PF00107">
    <property type="entry name" value="ADH_zinc_N"/>
    <property type="match status" value="1"/>
</dbReference>
<dbReference type="GO" id="GO:0046872">
    <property type="term" value="F:metal ion binding"/>
    <property type="evidence" value="ECO:0007669"/>
    <property type="project" value="UniProtKB-KW"/>
</dbReference>
<dbReference type="Gene3D" id="3.40.50.720">
    <property type="entry name" value="NAD(P)-binding Rossmann-like Domain"/>
    <property type="match status" value="1"/>
</dbReference>
<feature type="domain" description="Enoyl reductase (ER)" evidence="4">
    <location>
        <begin position="10"/>
        <end position="341"/>
    </location>
</feature>
<dbReference type="Pfam" id="PF08240">
    <property type="entry name" value="ADH_N"/>
    <property type="match status" value="1"/>
</dbReference>
<dbReference type="InterPro" id="IPR013149">
    <property type="entry name" value="ADH-like_C"/>
</dbReference>
<dbReference type="GO" id="GO:0016491">
    <property type="term" value="F:oxidoreductase activity"/>
    <property type="evidence" value="ECO:0007669"/>
    <property type="project" value="UniProtKB-KW"/>
</dbReference>
<keyword evidence="3" id="KW-0560">Oxidoreductase</keyword>
<dbReference type="PANTHER" id="PTHR43401:SF2">
    <property type="entry name" value="L-THREONINE 3-DEHYDROGENASE"/>
    <property type="match status" value="1"/>
</dbReference>
<dbReference type="InterPro" id="IPR020843">
    <property type="entry name" value="ER"/>
</dbReference>
<dbReference type="SMART" id="SM00829">
    <property type="entry name" value="PKS_ER"/>
    <property type="match status" value="1"/>
</dbReference>
<keyword evidence="6" id="KW-1185">Reference proteome</keyword>
<dbReference type="Gene3D" id="3.90.180.10">
    <property type="entry name" value="Medium-chain alcohol dehydrogenases, catalytic domain"/>
    <property type="match status" value="1"/>
</dbReference>
<gene>
    <name evidence="5" type="ORF">E6C55_12925</name>
</gene>
<keyword evidence="1" id="KW-0479">Metal-binding</keyword>
<evidence type="ECO:0000256" key="2">
    <source>
        <dbReference type="ARBA" id="ARBA00022833"/>
    </source>
</evidence>
<evidence type="ECO:0000313" key="5">
    <source>
        <dbReference type="EMBL" id="THF79112.1"/>
    </source>
</evidence>